<evidence type="ECO:0000313" key="1">
    <source>
        <dbReference type="EMBL" id="SPJ23233.1"/>
    </source>
</evidence>
<keyword evidence="2" id="KW-1185">Reference proteome</keyword>
<evidence type="ECO:0008006" key="3">
    <source>
        <dbReference type="Google" id="ProtNLM"/>
    </source>
</evidence>
<organism evidence="1 2">
    <name type="scientific">Palleronia abyssalis</name>
    <dbReference type="NCBI Taxonomy" id="1501240"/>
    <lineage>
        <taxon>Bacteria</taxon>
        <taxon>Pseudomonadati</taxon>
        <taxon>Pseudomonadota</taxon>
        <taxon>Alphaproteobacteria</taxon>
        <taxon>Rhodobacterales</taxon>
        <taxon>Roseobacteraceae</taxon>
        <taxon>Palleronia</taxon>
    </lineage>
</organism>
<dbReference type="AlphaFoldDB" id="A0A2R8BSV7"/>
<sequence>MTGFDSFILLAEMRTGSNFLEDNINQIDGLRCWGEAFNPHFMGNAGKTEMAGVTLSQREKDPLALLSAMRDRTDGLAGFRFFHDHDARVVDRLLPDPRCAKIVLTRNPLDSYVSLKIARATNQWRLSDMKSARTAKIRFDADEFRAHLSVLQSFQTRVMRALQTTGQTAFYLTYQDAGDLEVLNGLAAFLGVPGRIEKLAGATKVQNPAGLREKVDNYDEMVAALGPMDHFELGRTPAFEPRRGPAIPSYVSAATAPVLYMPIPGGPVPSVEDWLAGIDGAPHDALGRDRTQKDLRKWKRQNTGHRSFTILRHPVPRLYAAFCRHILIPGPDCFEEIRKTLRENYHLPIPEGAPGADYDADAHRAAFLSFASFVAGNLGGQTSLRVDPVWASQSALLEGMGQFAVPDRLIREEEAIDRLAELAQAMDLNAPAYIPEGDLAPMPLSAIYDPEVEAAVKAAYQRDYMMFGFARWA</sequence>
<proteinExistence type="predicted"/>
<gene>
    <name evidence="1" type="ORF">PAA8504_01040</name>
</gene>
<accession>A0A2R8BSV7</accession>
<dbReference type="SUPFAM" id="SSF52540">
    <property type="entry name" value="P-loop containing nucleoside triphosphate hydrolases"/>
    <property type="match status" value="1"/>
</dbReference>
<dbReference type="InterPro" id="IPR027417">
    <property type="entry name" value="P-loop_NTPase"/>
</dbReference>
<protein>
    <recommendedName>
        <fullName evidence="3">Nodulation protein NodH</fullName>
    </recommendedName>
</protein>
<name>A0A2R8BSV7_9RHOB</name>
<dbReference type="RefSeq" id="WP_108893087.1">
    <property type="nucleotide sequence ID" value="NZ_ONZF01000002.1"/>
</dbReference>
<dbReference type="OrthoDB" id="7802556at2"/>
<dbReference type="Gene3D" id="3.40.50.300">
    <property type="entry name" value="P-loop containing nucleotide triphosphate hydrolases"/>
    <property type="match status" value="1"/>
</dbReference>
<evidence type="ECO:0000313" key="2">
    <source>
        <dbReference type="Proteomes" id="UP000244912"/>
    </source>
</evidence>
<dbReference type="Proteomes" id="UP000244912">
    <property type="component" value="Unassembled WGS sequence"/>
</dbReference>
<dbReference type="EMBL" id="ONZF01000002">
    <property type="protein sequence ID" value="SPJ23233.1"/>
    <property type="molecule type" value="Genomic_DNA"/>
</dbReference>
<reference evidence="2" key="1">
    <citation type="submission" date="2018-03" db="EMBL/GenBank/DDBJ databases">
        <authorList>
            <person name="Rodrigo-Torres L."/>
            <person name="Arahal R. D."/>
            <person name="Lucena T."/>
        </authorList>
    </citation>
    <scope>NUCLEOTIDE SEQUENCE [LARGE SCALE GENOMIC DNA]</scope>
    <source>
        <strain evidence="2">CECT 8504</strain>
    </source>
</reference>